<evidence type="ECO:0000256" key="2">
    <source>
        <dbReference type="ARBA" id="ARBA00012369"/>
    </source>
</evidence>
<dbReference type="Gene3D" id="2.20.110.10">
    <property type="entry name" value="Histone H3 K4-specific methyltransferase SET7/9 N-terminal domain"/>
    <property type="match status" value="1"/>
</dbReference>
<feature type="coiled-coil region" evidence="5">
    <location>
        <begin position="259"/>
        <end position="317"/>
    </location>
</feature>
<dbReference type="InterPro" id="IPR005135">
    <property type="entry name" value="Endo/exonuclease/phosphatase"/>
</dbReference>
<feature type="compositionally biased region" description="Basic and acidic residues" evidence="6">
    <location>
        <begin position="28"/>
        <end position="42"/>
    </location>
</feature>
<dbReference type="EMBL" id="LNFO01006129">
    <property type="protein sequence ID" value="KUF64493.1"/>
    <property type="molecule type" value="Genomic_DNA"/>
</dbReference>
<keyword evidence="7" id="KW-0812">Transmembrane</keyword>
<dbReference type="GO" id="GO:0005737">
    <property type="term" value="C:cytoplasm"/>
    <property type="evidence" value="ECO:0007669"/>
    <property type="project" value="TreeGrafter"/>
</dbReference>
<feature type="transmembrane region" description="Helical" evidence="7">
    <location>
        <begin position="786"/>
        <end position="809"/>
    </location>
</feature>
<evidence type="ECO:0000256" key="1">
    <source>
        <dbReference type="ARBA" id="ARBA00006335"/>
    </source>
</evidence>
<keyword evidence="7" id="KW-1133">Transmembrane helix</keyword>
<dbReference type="SUPFAM" id="SSF82185">
    <property type="entry name" value="Histone H3 K4-specific methyltransferase SET7/9 N-terminal domain"/>
    <property type="match status" value="1"/>
</dbReference>
<keyword evidence="5" id="KW-0175">Coiled coil</keyword>
<evidence type="ECO:0000313" key="10">
    <source>
        <dbReference type="Proteomes" id="UP000052943"/>
    </source>
</evidence>
<keyword evidence="4" id="KW-0378">Hydrolase</keyword>
<evidence type="ECO:0000256" key="4">
    <source>
        <dbReference type="ARBA" id="ARBA00022801"/>
    </source>
</evidence>
<keyword evidence="7" id="KW-0472">Membrane</keyword>
<dbReference type="GO" id="GO:0005576">
    <property type="term" value="C:extracellular region"/>
    <property type="evidence" value="ECO:0007669"/>
    <property type="project" value="InterPro"/>
</dbReference>
<dbReference type="InterPro" id="IPR003409">
    <property type="entry name" value="MORN"/>
</dbReference>
<dbReference type="InterPro" id="IPR017766">
    <property type="entry name" value="Sphingomyelinase/PLipase_C"/>
</dbReference>
<dbReference type="SMART" id="SM00698">
    <property type="entry name" value="MORN"/>
    <property type="match status" value="3"/>
</dbReference>
<dbReference type="EC" id="3.1.4.12" evidence="2"/>
<dbReference type="Pfam" id="PF02493">
    <property type="entry name" value="MORN"/>
    <property type="match status" value="3"/>
</dbReference>
<dbReference type="SUPFAM" id="SSF56219">
    <property type="entry name" value="DNase I-like"/>
    <property type="match status" value="1"/>
</dbReference>
<feature type="region of interest" description="Disordered" evidence="6">
    <location>
        <begin position="661"/>
        <end position="680"/>
    </location>
</feature>
<sequence length="814" mass="90164">MPTSSASGTVASIRSDRSRPGSSVTSHGAKEEDHFDENEGRDLTKTVKLATVTSTDRSTYHGEVNGDGVPDGLGVLLSVFGSTYSGAMKNGKKNGEGVELQTNGATYSGEFHDGVASGYGVYVGILGDKYIGQWVDGSRHGVGVSVDAEAVMTAAHFNMDEPELASAVSLSWEADVQLHVLRAVLAEDAAIRNQEIARQRHVDAVVQEMTTIGFETFNTTEEIEAFEAKDELETVEFIRDQSKQMHEVNAVAGELKFTEAQLTQRQKELRAEITAKRQELSLVAKYCALAETRGAQVREAERTLATLQRQLDVLNSEIARTPWTSKLDVCQAVDCDFLFVLIDSSDLRAMAKVQERLAVLSMNIFCRPEGIHSGQWFKTGDYKDLRVALLLRKMAKFDVVILQEMFEAGPRQRRFVREAYAMGFRYHCGSVWPRLLDSRLIDGGLLILSRYPIVERDQLAYSQGSGSDGICAKGVLYARIQLSPDLSDSLHVFTTHTQAGDNYKDYSIRLAQLQEMHRFIARTIRDDPGVPVLITGDFNLDARHDLVHDSQTGLAISTRCRESKVYQQLVADFERVVREARLNFAREAGKTVDADNTADPLIIDLMKRCDTTKLGEEIHPITNGDGHSLLFHKTDPLSLEKDGKCIDYMFFFPGVNDQTSVSATTSTDSTNDGDDDDNASVESVVSPRFRLTLVDEGTTVDHCSVTELTENDYGDQSQQSLHRQLPITHLSDHYGLRAIFLLETTSLEHPDGTPVSTNESLASILQLYFPQHAFAQQPRRLWKWKLAFALLAIVASAGGVTLVLVRTVLNLVLK</sequence>
<evidence type="ECO:0000259" key="8">
    <source>
        <dbReference type="Pfam" id="PF03372"/>
    </source>
</evidence>
<feature type="region of interest" description="Disordered" evidence="6">
    <location>
        <begin position="1"/>
        <end position="42"/>
    </location>
</feature>
<reference evidence="9 10" key="1">
    <citation type="submission" date="2015-11" db="EMBL/GenBank/DDBJ databases">
        <title>Genomes and virulence difference between two physiological races of Phytophthora nicotianae.</title>
        <authorList>
            <person name="Liu H."/>
            <person name="Ma X."/>
            <person name="Yu H."/>
            <person name="Fang D."/>
            <person name="Li Y."/>
            <person name="Wang X."/>
            <person name="Wang W."/>
            <person name="Dong Y."/>
            <person name="Xiao B."/>
        </authorList>
    </citation>
    <scope>NUCLEOTIDE SEQUENCE [LARGE SCALE GENOMIC DNA]</scope>
    <source>
        <strain evidence="10">race 0</strain>
    </source>
</reference>
<dbReference type="Pfam" id="PF03372">
    <property type="entry name" value="Exo_endo_phos"/>
    <property type="match status" value="1"/>
</dbReference>
<accession>A0A0W8AY18</accession>
<dbReference type="Proteomes" id="UP000052943">
    <property type="component" value="Unassembled WGS sequence"/>
</dbReference>
<evidence type="ECO:0000256" key="5">
    <source>
        <dbReference type="SAM" id="Coils"/>
    </source>
</evidence>
<organism evidence="9 10">
    <name type="scientific">Phytophthora nicotianae</name>
    <name type="common">Potato buckeye rot agent</name>
    <name type="synonym">Phytophthora parasitica</name>
    <dbReference type="NCBI Taxonomy" id="4792"/>
    <lineage>
        <taxon>Eukaryota</taxon>
        <taxon>Sar</taxon>
        <taxon>Stramenopiles</taxon>
        <taxon>Oomycota</taxon>
        <taxon>Peronosporomycetes</taxon>
        <taxon>Peronosporales</taxon>
        <taxon>Peronosporaceae</taxon>
        <taxon>Phytophthora</taxon>
    </lineage>
</organism>
<dbReference type="Gene3D" id="3.60.10.10">
    <property type="entry name" value="Endonuclease/exonuclease/phosphatase"/>
    <property type="match status" value="1"/>
</dbReference>
<dbReference type="STRING" id="4790.A0A0W8AY18"/>
<dbReference type="AlphaFoldDB" id="A0A0W8AY18"/>
<dbReference type="CDD" id="cd09078">
    <property type="entry name" value="nSMase"/>
    <property type="match status" value="1"/>
</dbReference>
<evidence type="ECO:0000256" key="6">
    <source>
        <dbReference type="SAM" id="MobiDB-lite"/>
    </source>
</evidence>
<dbReference type="PANTHER" id="PTHR16320">
    <property type="entry name" value="SPHINGOMYELINASE FAMILY MEMBER"/>
    <property type="match status" value="1"/>
</dbReference>
<feature type="compositionally biased region" description="Polar residues" evidence="6">
    <location>
        <begin position="1"/>
        <end position="12"/>
    </location>
</feature>
<comment type="similarity">
    <text evidence="1">Belongs to the neutral sphingomyelinase family.</text>
</comment>
<comment type="caution">
    <text evidence="9">The sequence shown here is derived from an EMBL/GenBank/DDBJ whole genome shotgun (WGS) entry which is preliminary data.</text>
</comment>
<name>A0A0W8AY18_PHYNI</name>
<evidence type="ECO:0000256" key="3">
    <source>
        <dbReference type="ARBA" id="ARBA00022737"/>
    </source>
</evidence>
<dbReference type="InterPro" id="IPR036691">
    <property type="entry name" value="Endo/exonu/phosph_ase_sf"/>
</dbReference>
<dbReference type="InterPro" id="IPR038772">
    <property type="entry name" value="Sph/SMPD2-like"/>
</dbReference>
<gene>
    <name evidence="9" type="ORF">AM587_10017223</name>
</gene>
<dbReference type="PANTHER" id="PTHR16320:SF1">
    <property type="entry name" value="SPHINGOMYELINASE DDB_G0288017"/>
    <property type="match status" value="1"/>
</dbReference>
<proteinExistence type="inferred from homology"/>
<feature type="domain" description="Endonuclease/exonuclease/phosphatase" evidence="8">
    <location>
        <begin position="382"/>
        <end position="572"/>
    </location>
</feature>
<evidence type="ECO:0000256" key="7">
    <source>
        <dbReference type="SAM" id="Phobius"/>
    </source>
</evidence>
<evidence type="ECO:0000313" key="9">
    <source>
        <dbReference type="EMBL" id="KUF64493.1"/>
    </source>
</evidence>
<dbReference type="OrthoDB" id="40902at2759"/>
<feature type="compositionally biased region" description="Low complexity" evidence="6">
    <location>
        <begin position="661"/>
        <end position="670"/>
    </location>
</feature>
<protein>
    <recommendedName>
        <fullName evidence="2">sphingomyelin phosphodiesterase</fullName>
        <ecNumber evidence="2">3.1.4.12</ecNumber>
    </recommendedName>
</protein>
<keyword evidence="3" id="KW-0677">Repeat</keyword>
<dbReference type="GO" id="GO:0004767">
    <property type="term" value="F:sphingomyelin phosphodiesterase activity"/>
    <property type="evidence" value="ECO:0007669"/>
    <property type="project" value="UniProtKB-EC"/>
</dbReference>